<evidence type="ECO:0000313" key="2">
    <source>
        <dbReference type="EMBL" id="MDT7830751.1"/>
    </source>
</evidence>
<proteinExistence type="predicted"/>
<keyword evidence="1" id="KW-0472">Membrane</keyword>
<protein>
    <submittedName>
        <fullName evidence="2">DUF456 domain-containing protein</fullName>
    </submittedName>
</protein>
<feature type="transmembrane region" description="Helical" evidence="1">
    <location>
        <begin position="7"/>
        <end position="26"/>
    </location>
</feature>
<accession>A0ABU3LAH6</accession>
<evidence type="ECO:0000256" key="1">
    <source>
        <dbReference type="SAM" id="Phobius"/>
    </source>
</evidence>
<dbReference type="PANTHER" id="PTHR39165">
    <property type="entry name" value="IG HYPOTHETICAL 17883"/>
    <property type="match status" value="1"/>
</dbReference>
<dbReference type="EMBL" id="JAVTTO010000001">
    <property type="protein sequence ID" value="MDT7830751.1"/>
    <property type="molecule type" value="Genomic_DNA"/>
</dbReference>
<dbReference type="InterPro" id="IPR007403">
    <property type="entry name" value="DUF456"/>
</dbReference>
<dbReference type="RefSeq" id="WP_349240015.1">
    <property type="nucleotide sequence ID" value="NZ_JAVTTO010000001.1"/>
</dbReference>
<keyword evidence="1" id="KW-0812">Transmembrane</keyword>
<feature type="transmembrane region" description="Helical" evidence="1">
    <location>
        <begin position="46"/>
        <end position="69"/>
    </location>
</feature>
<gene>
    <name evidence="2" type="ORF">RQM59_00075</name>
</gene>
<evidence type="ECO:0000313" key="3">
    <source>
        <dbReference type="Proteomes" id="UP001257277"/>
    </source>
</evidence>
<dbReference type="PANTHER" id="PTHR39165:SF1">
    <property type="entry name" value="DUF456 DOMAIN-CONTAINING PROTEIN"/>
    <property type="match status" value="1"/>
</dbReference>
<reference evidence="2 3" key="1">
    <citation type="submission" date="2023-09" db="EMBL/GenBank/DDBJ databases">
        <title>Novel taxa isolated from Blanes Bay.</title>
        <authorList>
            <person name="Rey-Velasco X."/>
            <person name="Lucena T."/>
        </authorList>
    </citation>
    <scope>NUCLEOTIDE SEQUENCE [LARGE SCALE GENOMIC DNA]</scope>
    <source>
        <strain evidence="2 3">S356</strain>
    </source>
</reference>
<sequence>MDIFLALLGFVFIILGIIGSFLPILPGPLTGWFGLLILHMTSVIEMNWVFLGITLGVAILIWLVDYIIPAMGTKKFGGSKYGIYGTTIGLIIGLFFLGPLGIVIGPFAGAFIGEMMYDNKDSNRALKAAFGAFVGFLFSTGLKFMVSLIFTGLYISKFWDHKSLFF</sequence>
<feature type="transmembrane region" description="Helical" evidence="1">
    <location>
        <begin position="128"/>
        <end position="155"/>
    </location>
</feature>
<keyword evidence="3" id="KW-1185">Reference proteome</keyword>
<organism evidence="2 3">
    <name type="scientific">Asprobacillus argus</name>
    <dbReference type="NCBI Taxonomy" id="3076534"/>
    <lineage>
        <taxon>Bacteria</taxon>
        <taxon>Pseudomonadati</taxon>
        <taxon>Bacteroidota</taxon>
        <taxon>Flavobacteriia</taxon>
        <taxon>Flavobacteriales</taxon>
        <taxon>Flavobacteriaceae</taxon>
        <taxon>Asprobacillus</taxon>
    </lineage>
</organism>
<name>A0ABU3LAH6_9FLAO</name>
<comment type="caution">
    <text evidence="2">The sequence shown here is derived from an EMBL/GenBank/DDBJ whole genome shotgun (WGS) entry which is preliminary data.</text>
</comment>
<dbReference type="Proteomes" id="UP001257277">
    <property type="component" value="Unassembled WGS sequence"/>
</dbReference>
<dbReference type="Pfam" id="PF04306">
    <property type="entry name" value="DUF456"/>
    <property type="match status" value="1"/>
</dbReference>
<feature type="transmembrane region" description="Helical" evidence="1">
    <location>
        <begin position="81"/>
        <end position="108"/>
    </location>
</feature>
<keyword evidence="1" id="KW-1133">Transmembrane helix</keyword>